<organism evidence="1 2">
    <name type="scientific">Smallanthus sonchifolius</name>
    <dbReference type="NCBI Taxonomy" id="185202"/>
    <lineage>
        <taxon>Eukaryota</taxon>
        <taxon>Viridiplantae</taxon>
        <taxon>Streptophyta</taxon>
        <taxon>Embryophyta</taxon>
        <taxon>Tracheophyta</taxon>
        <taxon>Spermatophyta</taxon>
        <taxon>Magnoliopsida</taxon>
        <taxon>eudicotyledons</taxon>
        <taxon>Gunneridae</taxon>
        <taxon>Pentapetalae</taxon>
        <taxon>asterids</taxon>
        <taxon>campanulids</taxon>
        <taxon>Asterales</taxon>
        <taxon>Asteraceae</taxon>
        <taxon>Asteroideae</taxon>
        <taxon>Heliantheae alliance</taxon>
        <taxon>Millerieae</taxon>
        <taxon>Smallanthus</taxon>
    </lineage>
</organism>
<proteinExistence type="predicted"/>
<evidence type="ECO:0000313" key="2">
    <source>
        <dbReference type="Proteomes" id="UP001056120"/>
    </source>
</evidence>
<evidence type="ECO:0000313" key="1">
    <source>
        <dbReference type="EMBL" id="KAI3694428.1"/>
    </source>
</evidence>
<reference evidence="2" key="1">
    <citation type="journal article" date="2022" name="Mol. Ecol. Resour.">
        <title>The genomes of chicory, endive, great burdock and yacon provide insights into Asteraceae palaeo-polyploidization history and plant inulin production.</title>
        <authorList>
            <person name="Fan W."/>
            <person name="Wang S."/>
            <person name="Wang H."/>
            <person name="Wang A."/>
            <person name="Jiang F."/>
            <person name="Liu H."/>
            <person name="Zhao H."/>
            <person name="Xu D."/>
            <person name="Zhang Y."/>
        </authorList>
    </citation>
    <scope>NUCLEOTIDE SEQUENCE [LARGE SCALE GENOMIC DNA]</scope>
    <source>
        <strain evidence="2">cv. Yunnan</strain>
    </source>
</reference>
<gene>
    <name evidence="1" type="ORF">L1987_77393</name>
</gene>
<comment type="caution">
    <text evidence="1">The sequence shown here is derived from an EMBL/GenBank/DDBJ whole genome shotgun (WGS) entry which is preliminary data.</text>
</comment>
<name>A0ACB8ZAR4_9ASTR</name>
<sequence>MSVAFESNNSCDGNRIRSPVFSHGTWIYNMPESIRLTGGNPWTTSLPVVKEEEDSSRSSSIGKDSDALSGGGDSDEDDGEVQSKDNRPLNDLNDLEKVLPIKRGISMFYDGKSKSYGSLADAISVPSIQGIVKPEDAYSRKRKNMLAHHALLNKHLESTTKSGSRSSLTLGLNSHSHDKTKSSESRSSTLGLSLPPLPRKSMKLSTNESSVSSPKLYRSPWRSLSLSNLQHASSITGS</sequence>
<protein>
    <submittedName>
        <fullName evidence="1">Uncharacterized protein</fullName>
    </submittedName>
</protein>
<keyword evidence="2" id="KW-1185">Reference proteome</keyword>
<dbReference type="EMBL" id="CM042043">
    <property type="protein sequence ID" value="KAI3694428.1"/>
    <property type="molecule type" value="Genomic_DNA"/>
</dbReference>
<accession>A0ACB8ZAR4</accession>
<dbReference type="Proteomes" id="UP001056120">
    <property type="component" value="Linkage Group LG26"/>
</dbReference>
<reference evidence="1 2" key="2">
    <citation type="journal article" date="2022" name="Mol. Ecol. Resour.">
        <title>The genomes of chicory, endive, great burdock and yacon provide insights into Asteraceae paleo-polyploidization history and plant inulin production.</title>
        <authorList>
            <person name="Fan W."/>
            <person name="Wang S."/>
            <person name="Wang H."/>
            <person name="Wang A."/>
            <person name="Jiang F."/>
            <person name="Liu H."/>
            <person name="Zhao H."/>
            <person name="Xu D."/>
            <person name="Zhang Y."/>
        </authorList>
    </citation>
    <scope>NUCLEOTIDE SEQUENCE [LARGE SCALE GENOMIC DNA]</scope>
    <source>
        <strain evidence="2">cv. Yunnan</strain>
        <tissue evidence="1">Leaves</tissue>
    </source>
</reference>